<dbReference type="InterPro" id="IPR003115">
    <property type="entry name" value="ParB_N"/>
</dbReference>
<dbReference type="OrthoDB" id="3176965at2"/>
<dbReference type="GO" id="GO:0005694">
    <property type="term" value="C:chromosome"/>
    <property type="evidence" value="ECO:0007669"/>
    <property type="project" value="TreeGrafter"/>
</dbReference>
<organism evidence="3 4">
    <name type="scientific">Euzebya pacifica</name>
    <dbReference type="NCBI Taxonomy" id="1608957"/>
    <lineage>
        <taxon>Bacteria</taxon>
        <taxon>Bacillati</taxon>
        <taxon>Actinomycetota</taxon>
        <taxon>Nitriliruptoria</taxon>
        <taxon>Euzebyales</taxon>
    </lineage>
</organism>
<dbReference type="KEGG" id="euz:DVS28_a2060"/>
<gene>
    <name evidence="3" type="ORF">DVS28_a2060</name>
</gene>
<evidence type="ECO:0000313" key="4">
    <source>
        <dbReference type="Proteomes" id="UP000264006"/>
    </source>
</evidence>
<feature type="domain" description="ParB-like N-terminal" evidence="2">
    <location>
        <begin position="10"/>
        <end position="95"/>
    </location>
</feature>
<feature type="region of interest" description="Disordered" evidence="1">
    <location>
        <begin position="127"/>
        <end position="148"/>
    </location>
</feature>
<dbReference type="GO" id="GO:0007059">
    <property type="term" value="P:chromosome segregation"/>
    <property type="evidence" value="ECO:0007669"/>
    <property type="project" value="TreeGrafter"/>
</dbReference>
<dbReference type="EMBL" id="CP031165">
    <property type="protein sequence ID" value="AXV06745.1"/>
    <property type="molecule type" value="Genomic_DNA"/>
</dbReference>
<dbReference type="GO" id="GO:0045881">
    <property type="term" value="P:positive regulation of sporulation resulting in formation of a cellular spore"/>
    <property type="evidence" value="ECO:0007669"/>
    <property type="project" value="TreeGrafter"/>
</dbReference>
<dbReference type="SMART" id="SM00470">
    <property type="entry name" value="ParB"/>
    <property type="match status" value="1"/>
</dbReference>
<keyword evidence="4" id="KW-1185">Reference proteome</keyword>
<proteinExistence type="predicted"/>
<dbReference type="InterPro" id="IPR036086">
    <property type="entry name" value="ParB/Sulfiredoxin_sf"/>
</dbReference>
<reference evidence="3 4" key="1">
    <citation type="submission" date="2018-09" db="EMBL/GenBank/DDBJ databases">
        <title>Complete genome sequence of Euzebya sp. DY32-46 isolated from seawater of Pacific Ocean.</title>
        <authorList>
            <person name="Xu L."/>
            <person name="Wu Y.-H."/>
            <person name="Xu X.-W."/>
        </authorList>
    </citation>
    <scope>NUCLEOTIDE SEQUENCE [LARGE SCALE GENOMIC DNA]</scope>
    <source>
        <strain evidence="3 4">DY32-46</strain>
    </source>
</reference>
<dbReference type="PANTHER" id="PTHR33375">
    <property type="entry name" value="CHROMOSOME-PARTITIONING PROTEIN PARB-RELATED"/>
    <property type="match status" value="1"/>
</dbReference>
<protein>
    <submittedName>
        <fullName evidence="3">Chromosome (Plasmid) partitioning protein ParB</fullName>
    </submittedName>
</protein>
<dbReference type="Gene3D" id="3.90.1530.30">
    <property type="match status" value="1"/>
</dbReference>
<dbReference type="Proteomes" id="UP000264006">
    <property type="component" value="Chromosome"/>
</dbReference>
<evidence type="ECO:0000256" key="1">
    <source>
        <dbReference type="SAM" id="MobiDB-lite"/>
    </source>
</evidence>
<dbReference type="Pfam" id="PF02195">
    <property type="entry name" value="ParB_N"/>
    <property type="match status" value="1"/>
</dbReference>
<evidence type="ECO:0000313" key="3">
    <source>
        <dbReference type="EMBL" id="AXV06745.1"/>
    </source>
</evidence>
<dbReference type="SUPFAM" id="SSF110849">
    <property type="entry name" value="ParB/Sulfiredoxin"/>
    <property type="match status" value="1"/>
</dbReference>
<accession>A0A346XWZ8</accession>
<dbReference type="AlphaFoldDB" id="A0A346XWZ8"/>
<name>A0A346XWZ8_9ACTN</name>
<evidence type="ECO:0000259" key="2">
    <source>
        <dbReference type="SMART" id="SM00470"/>
    </source>
</evidence>
<dbReference type="InterPro" id="IPR050336">
    <property type="entry name" value="Chromosome_partition/occlusion"/>
</dbReference>
<sequence length="294" mass="31756">MTGRDNLVEMDRAVASIHVGHRQRRDLGDLDALAESIATVGLLQPITITPGGLLVCGARRLAAVTLLGWRTVNVWVRAGMSTPLQQLLAEQHENTMRQPLAPTEAADLYRELKALLAEDAARRQVRTRVGTQGDTGAAESAATLTGTGDSRARAAQLVTGRRSYTRLEQVGRLQQLAQEVDDEEVRRLAADALREVDQTGKVNGAYRRVMRLVAPSAVGEADASTVPSRRPQPQVRRFLLGLEDLTAWVGAHDPMLVGPALGEEQWHSLTHLAEATTSFVDAAEAARRAATDAA</sequence>
<dbReference type="PANTHER" id="PTHR33375:SF1">
    <property type="entry name" value="CHROMOSOME-PARTITIONING PROTEIN PARB-RELATED"/>
    <property type="match status" value="1"/>
</dbReference>
<dbReference type="RefSeq" id="WP_114591353.1">
    <property type="nucleotide sequence ID" value="NZ_CP031165.1"/>
</dbReference>